<dbReference type="GO" id="GO:0042742">
    <property type="term" value="P:defense response to bacterium"/>
    <property type="evidence" value="ECO:0007669"/>
    <property type="project" value="UniProtKB-KW"/>
</dbReference>
<proteinExistence type="inferred from homology"/>
<dbReference type="InterPro" id="IPR034690">
    <property type="entry name" value="Endolysin_T4_type"/>
</dbReference>
<dbReference type="InterPro" id="IPR051018">
    <property type="entry name" value="Bacteriophage_GH24"/>
</dbReference>
<evidence type="ECO:0000313" key="10">
    <source>
        <dbReference type="Proteomes" id="UP000292958"/>
    </source>
</evidence>
<keyword evidence="4 7" id="KW-0378">Hydrolase</keyword>
<accession>A0A4Q7YUD0</accession>
<dbReference type="Pfam" id="PF00959">
    <property type="entry name" value="Phage_lysozyme"/>
    <property type="match status" value="1"/>
</dbReference>
<dbReference type="GO" id="GO:0016998">
    <property type="term" value="P:cell wall macromolecule catabolic process"/>
    <property type="evidence" value="ECO:0007669"/>
    <property type="project" value="InterPro"/>
</dbReference>
<feature type="compositionally biased region" description="Basic residues" evidence="8">
    <location>
        <begin position="189"/>
        <end position="201"/>
    </location>
</feature>
<dbReference type="EMBL" id="SHKW01000001">
    <property type="protein sequence ID" value="RZU41462.1"/>
    <property type="molecule type" value="Genomic_DNA"/>
</dbReference>
<dbReference type="OrthoDB" id="9802228at2"/>
<gene>
    <name evidence="9" type="ORF">BDD14_2985</name>
</gene>
<comment type="catalytic activity">
    <reaction evidence="1 7">
        <text>Hydrolysis of (1-&gt;4)-beta-linkages between N-acetylmuramic acid and N-acetyl-D-glucosamine residues in a peptidoglycan and between N-acetyl-D-glucosamine residues in chitodextrins.</text>
        <dbReference type="EC" id="3.2.1.17"/>
    </reaction>
</comment>
<name>A0A4Q7YUD0_9BACT</name>
<dbReference type="InterPro" id="IPR002196">
    <property type="entry name" value="Glyco_hydro_24"/>
</dbReference>
<evidence type="ECO:0000313" key="9">
    <source>
        <dbReference type="EMBL" id="RZU41462.1"/>
    </source>
</evidence>
<dbReference type="CDD" id="cd00737">
    <property type="entry name" value="lyz_endolysin_autolysin"/>
    <property type="match status" value="1"/>
</dbReference>
<keyword evidence="5" id="KW-1035">Host cytoplasm</keyword>
<protein>
    <recommendedName>
        <fullName evidence="7">Lysozyme</fullName>
        <ecNumber evidence="7">3.2.1.17</ecNumber>
    </recommendedName>
</protein>
<dbReference type="PANTHER" id="PTHR38107:SF3">
    <property type="entry name" value="LYSOZYME RRRD-RELATED"/>
    <property type="match status" value="1"/>
</dbReference>
<dbReference type="InterPro" id="IPR023346">
    <property type="entry name" value="Lysozyme-like_dom_sf"/>
</dbReference>
<feature type="region of interest" description="Disordered" evidence="8">
    <location>
        <begin position="172"/>
        <end position="201"/>
    </location>
</feature>
<dbReference type="GO" id="GO:0031640">
    <property type="term" value="P:killing of cells of another organism"/>
    <property type="evidence" value="ECO:0007669"/>
    <property type="project" value="UniProtKB-KW"/>
</dbReference>
<keyword evidence="10" id="KW-1185">Reference proteome</keyword>
<evidence type="ECO:0000256" key="1">
    <source>
        <dbReference type="ARBA" id="ARBA00000632"/>
    </source>
</evidence>
<comment type="caution">
    <text evidence="9">The sequence shown here is derived from an EMBL/GenBank/DDBJ whole genome shotgun (WGS) entry which is preliminary data.</text>
</comment>
<keyword evidence="6 7" id="KW-0326">Glycosidase</keyword>
<dbReference type="GO" id="GO:0009253">
    <property type="term" value="P:peptidoglycan catabolic process"/>
    <property type="evidence" value="ECO:0007669"/>
    <property type="project" value="InterPro"/>
</dbReference>
<evidence type="ECO:0000256" key="2">
    <source>
        <dbReference type="ARBA" id="ARBA00022529"/>
    </source>
</evidence>
<reference evidence="9 10" key="1">
    <citation type="submission" date="2019-02" db="EMBL/GenBank/DDBJ databases">
        <title>Genomic Encyclopedia of Archaeal and Bacterial Type Strains, Phase II (KMG-II): from individual species to whole genera.</title>
        <authorList>
            <person name="Goeker M."/>
        </authorList>
    </citation>
    <scope>NUCLEOTIDE SEQUENCE [LARGE SCALE GENOMIC DNA]</scope>
    <source>
        <strain evidence="9 10">DSM 18101</strain>
    </source>
</reference>
<evidence type="ECO:0000256" key="8">
    <source>
        <dbReference type="SAM" id="MobiDB-lite"/>
    </source>
</evidence>
<keyword evidence="3 7" id="KW-0081">Bacteriolytic enzyme</keyword>
<evidence type="ECO:0000256" key="5">
    <source>
        <dbReference type="ARBA" id="ARBA00023200"/>
    </source>
</evidence>
<dbReference type="AlphaFoldDB" id="A0A4Q7YUD0"/>
<evidence type="ECO:0000256" key="3">
    <source>
        <dbReference type="ARBA" id="ARBA00022638"/>
    </source>
</evidence>
<dbReference type="HAMAP" id="MF_04110">
    <property type="entry name" value="ENDOLYSIN_T4"/>
    <property type="match status" value="1"/>
</dbReference>
<dbReference type="GO" id="GO:0003796">
    <property type="term" value="F:lysozyme activity"/>
    <property type="evidence" value="ECO:0007669"/>
    <property type="project" value="UniProtKB-EC"/>
</dbReference>
<dbReference type="RefSeq" id="WP_130419383.1">
    <property type="nucleotide sequence ID" value="NZ_SHKW01000001.1"/>
</dbReference>
<dbReference type="InterPro" id="IPR023347">
    <property type="entry name" value="Lysozyme_dom_sf"/>
</dbReference>
<evidence type="ECO:0000256" key="7">
    <source>
        <dbReference type="RuleBase" id="RU003788"/>
    </source>
</evidence>
<evidence type="ECO:0000256" key="6">
    <source>
        <dbReference type="ARBA" id="ARBA00023295"/>
    </source>
</evidence>
<keyword evidence="2 7" id="KW-0929">Antimicrobial</keyword>
<organism evidence="9 10">
    <name type="scientific">Edaphobacter modestus</name>
    <dbReference type="NCBI Taxonomy" id="388466"/>
    <lineage>
        <taxon>Bacteria</taxon>
        <taxon>Pseudomonadati</taxon>
        <taxon>Acidobacteriota</taxon>
        <taxon>Terriglobia</taxon>
        <taxon>Terriglobales</taxon>
        <taxon>Acidobacteriaceae</taxon>
        <taxon>Edaphobacter</taxon>
    </lineage>
</organism>
<dbReference type="Proteomes" id="UP000292958">
    <property type="component" value="Unassembled WGS sequence"/>
</dbReference>
<dbReference type="PANTHER" id="PTHR38107">
    <property type="match status" value="1"/>
</dbReference>
<comment type="similarity">
    <text evidence="7">Belongs to the glycosyl hydrolase 24 family.</text>
</comment>
<dbReference type="SUPFAM" id="SSF53955">
    <property type="entry name" value="Lysozyme-like"/>
    <property type="match status" value="1"/>
</dbReference>
<dbReference type="EC" id="3.2.1.17" evidence="7"/>
<dbReference type="InterPro" id="IPR033907">
    <property type="entry name" value="Endolysin_autolysin"/>
</dbReference>
<evidence type="ECO:0000256" key="4">
    <source>
        <dbReference type="ARBA" id="ARBA00022801"/>
    </source>
</evidence>
<dbReference type="Gene3D" id="1.10.530.40">
    <property type="match status" value="1"/>
</dbReference>
<sequence>MANFKYSADGLALTKSFEGLELTAYQDSVGVWTIGYGHTGTDVHPGLTITEEQASILLAADVAWAVTCVNKSVKSAINQNQFDALVDFTFNLGCASLGQSTLLRLLNAGDSAGAAKEFLRWNKARGKVLKGLTRRRQDEMDLFSTPTMPTRVGLPLRAAAFPLATNGAVKKAAKKSATKKAAKTGPKTAAKKKAAGRTRGL</sequence>
<feature type="compositionally biased region" description="Basic residues" evidence="8">
    <location>
        <begin position="172"/>
        <end position="182"/>
    </location>
</feature>